<dbReference type="GO" id="GO:0016740">
    <property type="term" value="F:transferase activity"/>
    <property type="evidence" value="ECO:0007669"/>
    <property type="project" value="UniProtKB-KW"/>
</dbReference>
<proteinExistence type="predicted"/>
<dbReference type="SUPFAM" id="SSF53448">
    <property type="entry name" value="Nucleotide-diphospho-sugar transferases"/>
    <property type="match status" value="1"/>
</dbReference>
<keyword evidence="3" id="KW-1185">Reference proteome</keyword>
<protein>
    <submittedName>
        <fullName evidence="2">Glycosyltransferase</fullName>
    </submittedName>
</protein>
<dbReference type="SMART" id="SM00028">
    <property type="entry name" value="TPR"/>
    <property type="match status" value="4"/>
</dbReference>
<evidence type="ECO:0000313" key="2">
    <source>
        <dbReference type="EMBL" id="RNB90109.1"/>
    </source>
</evidence>
<sequence length="651" mass="73996">MRISACVITKNEEKNLPTCLNSMRSIVSEMIVVDTGSTDQTVAVAESLGAKVFHFTWINDFSQAKNYAISKATGDWIIFLDADEYFTDESVPLIPLVIKEANENDCDIIVSLLCNIDISTKQTINTVHHSRIFRNHSEIRYEGAIHERLMKSGKAPRGLMASEGLAIIHTGYSSDIEISKRKSERNIKLLAAEFEKSPQSGELCFYLAESHMAAREFEQALEYAYRSADLDNCTLLGVKQKNYLNIITCMIHLNKEKNEIKQWINKGIEGFPDYPDFYLLLADLLTQECRYQDALEAFSVGIKFIDNALKSQSAAPHQAPKILTLMGELQHKIGQNHDAVKHFVSALNIDKFHYAALIQLLKLLTRFESINDTKKFLNKMYDISNKKDLLYLTRACLEVKNHLLGGYYLSLFSEQDFLLMAEENAEYRLLAGDFKHASTLFDKIYEEKQSTEAMIKALCALFLSGDSATLLEHLQKYKSVESKEIEEGLTSLTDAECLLFISCLIKLQKVDKAMELKHLYEGKNIILDVANLLYDNEKFKEAEVLYAELIAKKNFEEKSRAILLSKQGECLWRIGKYEVAKKLGYEARNLNSQEYQSHSLLMSVTSETGEINELTEIVREAIGQFPDSAFLQSVQAVINNQIENNHQTISY</sequence>
<accession>A0A3M8DRJ9</accession>
<feature type="domain" description="Glycosyltransferase 2-like" evidence="1">
    <location>
        <begin position="4"/>
        <end position="123"/>
    </location>
</feature>
<dbReference type="Pfam" id="PF00535">
    <property type="entry name" value="Glycos_transf_2"/>
    <property type="match status" value="1"/>
</dbReference>
<dbReference type="SUPFAM" id="SSF48452">
    <property type="entry name" value="TPR-like"/>
    <property type="match status" value="2"/>
</dbReference>
<dbReference type="InterPro" id="IPR001173">
    <property type="entry name" value="Glyco_trans_2-like"/>
</dbReference>
<dbReference type="InterPro" id="IPR011990">
    <property type="entry name" value="TPR-like_helical_dom_sf"/>
</dbReference>
<dbReference type="EMBL" id="RHHU01000002">
    <property type="protein sequence ID" value="RNB90109.1"/>
    <property type="molecule type" value="Genomic_DNA"/>
</dbReference>
<evidence type="ECO:0000259" key="1">
    <source>
        <dbReference type="Pfam" id="PF00535"/>
    </source>
</evidence>
<dbReference type="Gene3D" id="1.25.40.10">
    <property type="entry name" value="Tetratricopeptide repeat domain"/>
    <property type="match status" value="2"/>
</dbReference>
<keyword evidence="2" id="KW-0808">Transferase</keyword>
<dbReference type="RefSeq" id="WP_122921978.1">
    <property type="nucleotide sequence ID" value="NZ_RHHU01000002.1"/>
</dbReference>
<dbReference type="AlphaFoldDB" id="A0A3M8DRJ9"/>
<gene>
    <name evidence="2" type="ORF">EDM59_01280</name>
</gene>
<dbReference type="InterPro" id="IPR029044">
    <property type="entry name" value="Nucleotide-diphossugar_trans"/>
</dbReference>
<dbReference type="Proteomes" id="UP000269573">
    <property type="component" value="Unassembled WGS sequence"/>
</dbReference>
<dbReference type="CDD" id="cd02511">
    <property type="entry name" value="Beta4Glucosyltransferase"/>
    <property type="match status" value="1"/>
</dbReference>
<organism evidence="2 3">
    <name type="scientific">Brevibacillus nitrificans</name>
    <dbReference type="NCBI Taxonomy" id="651560"/>
    <lineage>
        <taxon>Bacteria</taxon>
        <taxon>Bacillati</taxon>
        <taxon>Bacillota</taxon>
        <taxon>Bacilli</taxon>
        <taxon>Bacillales</taxon>
        <taxon>Paenibacillaceae</taxon>
        <taxon>Brevibacillus</taxon>
    </lineage>
</organism>
<dbReference type="PANTHER" id="PTHR43630:SF2">
    <property type="entry name" value="GLYCOSYLTRANSFERASE"/>
    <property type="match status" value="1"/>
</dbReference>
<dbReference type="Gene3D" id="3.90.550.10">
    <property type="entry name" value="Spore Coat Polysaccharide Biosynthesis Protein SpsA, Chain A"/>
    <property type="match status" value="1"/>
</dbReference>
<name>A0A3M8DRJ9_9BACL</name>
<evidence type="ECO:0000313" key="3">
    <source>
        <dbReference type="Proteomes" id="UP000269573"/>
    </source>
</evidence>
<reference evidence="2 3" key="1">
    <citation type="submission" date="2018-10" db="EMBL/GenBank/DDBJ databases">
        <title>Phylogenomics of Brevibacillus.</title>
        <authorList>
            <person name="Dunlap C."/>
        </authorList>
    </citation>
    <scope>NUCLEOTIDE SEQUENCE [LARGE SCALE GENOMIC DNA]</scope>
    <source>
        <strain evidence="2 3">JCM 15774</strain>
    </source>
</reference>
<comment type="caution">
    <text evidence="2">The sequence shown here is derived from an EMBL/GenBank/DDBJ whole genome shotgun (WGS) entry which is preliminary data.</text>
</comment>
<dbReference type="PANTHER" id="PTHR43630">
    <property type="entry name" value="POLY-BETA-1,6-N-ACETYL-D-GLUCOSAMINE SYNTHASE"/>
    <property type="match status" value="1"/>
</dbReference>
<dbReference type="InterPro" id="IPR019734">
    <property type="entry name" value="TPR_rpt"/>
</dbReference>